<evidence type="ECO:0000313" key="3">
    <source>
        <dbReference type="EMBL" id="TQD98642.1"/>
    </source>
</evidence>
<dbReference type="InterPro" id="IPR043519">
    <property type="entry name" value="NT_sf"/>
</dbReference>
<dbReference type="Proteomes" id="UP000315295">
    <property type="component" value="Unassembled WGS sequence"/>
</dbReference>
<dbReference type="Gene3D" id="1.10.1410.10">
    <property type="match status" value="1"/>
</dbReference>
<feature type="domain" description="PAP/OAS1 substrate-binding-related" evidence="2">
    <location>
        <begin position="149"/>
        <end position="340"/>
    </location>
</feature>
<dbReference type="SUPFAM" id="SSF81301">
    <property type="entry name" value="Nucleotidyltransferase"/>
    <property type="match status" value="1"/>
</dbReference>
<dbReference type="EMBL" id="VIEB01000251">
    <property type="protein sequence ID" value="TQD98642.1"/>
    <property type="molecule type" value="Genomic_DNA"/>
</dbReference>
<comment type="caution">
    <text evidence="3">The sequence shown here is derived from an EMBL/GenBank/DDBJ whole genome shotgun (WGS) entry which is preliminary data.</text>
</comment>
<dbReference type="PANTHER" id="PTHR45979">
    <property type="entry name" value="PAP/OAS1 SUBSTRATE-BINDING DOMAIN SUPERFAMILY"/>
    <property type="match status" value="1"/>
</dbReference>
<name>A0A540MKC9_MALBA</name>
<dbReference type="AlphaFoldDB" id="A0A540MKC9"/>
<protein>
    <recommendedName>
        <fullName evidence="2">PAP/OAS1 substrate-binding-related domain-containing protein</fullName>
    </recommendedName>
</protein>
<feature type="compositionally biased region" description="Polar residues" evidence="1">
    <location>
        <begin position="669"/>
        <end position="682"/>
    </location>
</feature>
<dbReference type="InterPro" id="IPR058921">
    <property type="entry name" value="PAP/OAS1-rel"/>
</dbReference>
<evidence type="ECO:0000259" key="2">
    <source>
        <dbReference type="Pfam" id="PF26180"/>
    </source>
</evidence>
<dbReference type="STRING" id="106549.A0A540MKC9"/>
<reference evidence="3 4" key="1">
    <citation type="journal article" date="2019" name="G3 (Bethesda)">
        <title>Sequencing of a Wild Apple (Malus baccata) Genome Unravels the Differences Between Cultivated and Wild Apple Species Regarding Disease Resistance and Cold Tolerance.</title>
        <authorList>
            <person name="Chen X."/>
        </authorList>
    </citation>
    <scope>NUCLEOTIDE SEQUENCE [LARGE SCALE GENOMIC DNA]</scope>
    <source>
        <strain evidence="4">cv. Shandingzi</strain>
        <tissue evidence="3">Leaves</tissue>
    </source>
</reference>
<keyword evidence="4" id="KW-1185">Reference proteome</keyword>
<feature type="region of interest" description="Disordered" evidence="1">
    <location>
        <begin position="454"/>
        <end position="485"/>
    </location>
</feature>
<feature type="region of interest" description="Disordered" evidence="1">
    <location>
        <begin position="524"/>
        <end position="699"/>
    </location>
</feature>
<dbReference type="InterPro" id="IPR058920">
    <property type="entry name" value="PAP-OAS1-bd-rel"/>
</dbReference>
<dbReference type="PANTHER" id="PTHR45979:SF6">
    <property type="entry name" value="NUCLEOTIDYLTRANSFERASE DOMAIN PROTEIN"/>
    <property type="match status" value="1"/>
</dbReference>
<organism evidence="3 4">
    <name type="scientific">Malus baccata</name>
    <name type="common">Siberian crab apple</name>
    <name type="synonym">Pyrus baccata</name>
    <dbReference type="NCBI Taxonomy" id="106549"/>
    <lineage>
        <taxon>Eukaryota</taxon>
        <taxon>Viridiplantae</taxon>
        <taxon>Streptophyta</taxon>
        <taxon>Embryophyta</taxon>
        <taxon>Tracheophyta</taxon>
        <taxon>Spermatophyta</taxon>
        <taxon>Magnoliopsida</taxon>
        <taxon>eudicotyledons</taxon>
        <taxon>Gunneridae</taxon>
        <taxon>Pentapetalae</taxon>
        <taxon>rosids</taxon>
        <taxon>fabids</taxon>
        <taxon>Rosales</taxon>
        <taxon>Rosaceae</taxon>
        <taxon>Amygdaloideae</taxon>
        <taxon>Maleae</taxon>
        <taxon>Malus</taxon>
    </lineage>
</organism>
<feature type="compositionally biased region" description="Polar residues" evidence="1">
    <location>
        <begin position="578"/>
        <end position="593"/>
    </location>
</feature>
<dbReference type="Gene3D" id="3.30.460.10">
    <property type="entry name" value="Beta Polymerase, domain 2"/>
    <property type="match status" value="1"/>
</dbReference>
<evidence type="ECO:0000313" key="4">
    <source>
        <dbReference type="Proteomes" id="UP000315295"/>
    </source>
</evidence>
<dbReference type="SUPFAM" id="SSF81631">
    <property type="entry name" value="PAP/OAS1 substrate-binding domain"/>
    <property type="match status" value="1"/>
</dbReference>
<accession>A0A540MKC9</accession>
<feature type="compositionally biased region" description="Polar residues" evidence="1">
    <location>
        <begin position="641"/>
        <end position="656"/>
    </location>
</feature>
<dbReference type="Pfam" id="PF26180">
    <property type="entry name" value="PAP-OAS1"/>
    <property type="match status" value="1"/>
</dbReference>
<proteinExistence type="predicted"/>
<gene>
    <name evidence="3" type="ORF">C1H46_015890</name>
</gene>
<evidence type="ECO:0000256" key="1">
    <source>
        <dbReference type="SAM" id="MobiDB-lite"/>
    </source>
</evidence>
<sequence>MDAEVWSLLEERTQEILWTIQSNVESELRRKMFADYVQRLLVGRLATELALQVFSFGSVPLKTYLPDGDIDLTALCLPNLVDMLALKICAILKDHQPQDSKFQIKDVCYVRAQVKVVKCIVNNMAIDISFNQAAGLSTLCFLEQVDRLIGKDHLFKKSIILIKAWCYYESRILGAHYGLIAAYGLETLVLFIVNRFHSSLRGPLEVLLIFLEYYSTFDWENYAIGINGPVALSSLPEIIVTPQNEGEEFLLSEEFVRECRLAFPDPAAAEADSVDEFPIKFLNIVDPLKDNNNLGRSVSKGNFYRIRSAFSLGAQTLREVLMLPGEHIGMALENFFVTTLDRNGRGERADLTTPVPAFGTGTSVESDLTGDYDKHCDSMLFANAYQFFNTHNGAPPFVDDDMSKWNSLVYTAQLYGNVIFQMAENAYQSAATFGVGVIKKSHGTGTYIPNLALQNQNDSTNVPPRARRRIPESSNCGLRMKSPRKTNQVEVFTEAGLSENAHQFNFSPEEFPQLPGIQIPSLSEVHQSAQPELASPPAKEPRMKSPRKTNQVEVSTEAGPSENAHRFNFSPEEFPQLPGTQIPSLSKVHQSAQPELASPPAKEPRMKSPRKTNQVEVSTEAGLSENTPRFNFSPEEFPQLPGTQLPSSSEVHQSAQLELASPPAKESSHTSGKSKLGNSEHSLSLPEMPSPVASPQANTSASYAQNFIPGVPVMGMQKQQELSEVNEAMICLNKFKLENDNDFPPLA</sequence>